<dbReference type="HOGENOM" id="CLU_1310320_0_0_1"/>
<evidence type="ECO:0000313" key="3">
    <source>
        <dbReference type="Proteomes" id="UP000054477"/>
    </source>
</evidence>
<name>A0A0C9XAQ5_9AGAR</name>
<dbReference type="OrthoDB" id="424794at2759"/>
<dbReference type="EMBL" id="KN838668">
    <property type="protein sequence ID" value="KIJ98493.1"/>
    <property type="molecule type" value="Genomic_DNA"/>
</dbReference>
<feature type="region of interest" description="Disordered" evidence="1">
    <location>
        <begin position="166"/>
        <end position="210"/>
    </location>
</feature>
<organism evidence="2 3">
    <name type="scientific">Laccaria amethystina LaAM-08-1</name>
    <dbReference type="NCBI Taxonomy" id="1095629"/>
    <lineage>
        <taxon>Eukaryota</taxon>
        <taxon>Fungi</taxon>
        <taxon>Dikarya</taxon>
        <taxon>Basidiomycota</taxon>
        <taxon>Agaricomycotina</taxon>
        <taxon>Agaricomycetes</taxon>
        <taxon>Agaricomycetidae</taxon>
        <taxon>Agaricales</taxon>
        <taxon>Agaricineae</taxon>
        <taxon>Hydnangiaceae</taxon>
        <taxon>Laccaria</taxon>
    </lineage>
</organism>
<reference evidence="3" key="2">
    <citation type="submission" date="2015-01" db="EMBL/GenBank/DDBJ databases">
        <title>Evolutionary Origins and Diversification of the Mycorrhizal Mutualists.</title>
        <authorList>
            <consortium name="DOE Joint Genome Institute"/>
            <consortium name="Mycorrhizal Genomics Consortium"/>
            <person name="Kohler A."/>
            <person name="Kuo A."/>
            <person name="Nagy L.G."/>
            <person name="Floudas D."/>
            <person name="Copeland A."/>
            <person name="Barry K.W."/>
            <person name="Cichocki N."/>
            <person name="Veneault-Fourrey C."/>
            <person name="LaButti K."/>
            <person name="Lindquist E.A."/>
            <person name="Lipzen A."/>
            <person name="Lundell T."/>
            <person name="Morin E."/>
            <person name="Murat C."/>
            <person name="Riley R."/>
            <person name="Ohm R."/>
            <person name="Sun H."/>
            <person name="Tunlid A."/>
            <person name="Henrissat B."/>
            <person name="Grigoriev I.V."/>
            <person name="Hibbett D.S."/>
            <person name="Martin F."/>
        </authorList>
    </citation>
    <scope>NUCLEOTIDE SEQUENCE [LARGE SCALE GENOMIC DNA]</scope>
    <source>
        <strain evidence="3">LaAM-08-1</strain>
    </source>
</reference>
<dbReference type="Proteomes" id="UP000054477">
    <property type="component" value="Unassembled WGS sequence"/>
</dbReference>
<evidence type="ECO:0000313" key="2">
    <source>
        <dbReference type="EMBL" id="KIJ98493.1"/>
    </source>
</evidence>
<evidence type="ECO:0000256" key="1">
    <source>
        <dbReference type="SAM" id="MobiDB-lite"/>
    </source>
</evidence>
<gene>
    <name evidence="2" type="ORF">K443DRAFT_627917</name>
</gene>
<dbReference type="STRING" id="1095629.A0A0C9XAQ5"/>
<sequence>MPGELAERNGTAIGGVQAVNLGEKRCQQAIGVSATRRQRLSLIDSLSPIHVVVCVLAFMRVGVGTPARYSATLDLVPHAKSQRGWNATAHARRSFHSVWDRREGKGQGETGSYLREHLWTDFGVWFFDCGIHCCVYLQHLGFPTANDPIYSESRMWGEIFGKGSVDAVPSDERSAPTPPPHLEELTKIGGSPESLRTDTDGTKTNNKLRP</sequence>
<proteinExistence type="predicted"/>
<accession>A0A0C9XAQ5</accession>
<dbReference type="AlphaFoldDB" id="A0A0C9XAQ5"/>
<keyword evidence="3" id="KW-1185">Reference proteome</keyword>
<protein>
    <submittedName>
        <fullName evidence="2">Uncharacterized protein</fullName>
    </submittedName>
</protein>
<reference evidence="2 3" key="1">
    <citation type="submission" date="2014-04" db="EMBL/GenBank/DDBJ databases">
        <authorList>
            <consortium name="DOE Joint Genome Institute"/>
            <person name="Kuo A."/>
            <person name="Kohler A."/>
            <person name="Nagy L.G."/>
            <person name="Floudas D."/>
            <person name="Copeland A."/>
            <person name="Barry K.W."/>
            <person name="Cichocki N."/>
            <person name="Veneault-Fourrey C."/>
            <person name="LaButti K."/>
            <person name="Lindquist E.A."/>
            <person name="Lipzen A."/>
            <person name="Lundell T."/>
            <person name="Morin E."/>
            <person name="Murat C."/>
            <person name="Sun H."/>
            <person name="Tunlid A."/>
            <person name="Henrissat B."/>
            <person name="Grigoriev I.V."/>
            <person name="Hibbett D.S."/>
            <person name="Martin F."/>
            <person name="Nordberg H.P."/>
            <person name="Cantor M.N."/>
            <person name="Hua S.X."/>
        </authorList>
    </citation>
    <scope>NUCLEOTIDE SEQUENCE [LARGE SCALE GENOMIC DNA]</scope>
    <source>
        <strain evidence="2 3">LaAM-08-1</strain>
    </source>
</reference>